<dbReference type="InterPro" id="IPR019722">
    <property type="entry name" value="HI_0552_fam"/>
</dbReference>
<dbReference type="Pfam" id="PF10786">
    <property type="entry name" value="HI_0552"/>
    <property type="match status" value="1"/>
</dbReference>
<dbReference type="HOGENOM" id="CLU_1336167_0_0_9"/>
<evidence type="ECO:0000313" key="1">
    <source>
        <dbReference type="EMBL" id="EJY45786.1"/>
    </source>
</evidence>
<name>J6Y729_ENTFC</name>
<gene>
    <name evidence="1" type="ORF">HMPREF1348_01280</name>
</gene>
<proteinExistence type="predicted"/>
<dbReference type="AlphaFoldDB" id="J6Y729"/>
<protein>
    <recommendedName>
        <fullName evidence="3">Glucose-6-phosphate 1-dehydrogenase</fullName>
    </recommendedName>
</protein>
<dbReference type="Proteomes" id="UP000006403">
    <property type="component" value="Unassembled WGS sequence"/>
</dbReference>
<comment type="caution">
    <text evidence="1">The sequence shown here is derived from an EMBL/GenBank/DDBJ whole genome shotgun (WGS) entry which is preliminary data.</text>
</comment>
<dbReference type="EMBL" id="AMBL01000040">
    <property type="protein sequence ID" value="EJY45786.1"/>
    <property type="molecule type" value="Genomic_DNA"/>
</dbReference>
<accession>J6Y729</accession>
<reference evidence="1 2" key="1">
    <citation type="submission" date="2012-04" db="EMBL/GenBank/DDBJ databases">
        <authorList>
            <person name="Weinstock G."/>
            <person name="Sodergren E."/>
            <person name="Lobos E.A."/>
            <person name="Fulton L."/>
            <person name="Fulton R."/>
            <person name="Courtney L."/>
            <person name="Fronick C."/>
            <person name="O'Laughlin M."/>
            <person name="Godfrey J."/>
            <person name="Wilson R.M."/>
            <person name="Miner T."/>
            <person name="Farmer C."/>
            <person name="Delehaunty K."/>
            <person name="Cordes M."/>
            <person name="Minx P."/>
            <person name="Tomlinson C."/>
            <person name="Chen J."/>
            <person name="Wollam A."/>
            <person name="Pepin K.H."/>
            <person name="Bhonagiri V."/>
            <person name="Zhang X."/>
            <person name="Suruliraj S."/>
            <person name="Warren W."/>
            <person name="Mitreva M."/>
            <person name="Mardis E.R."/>
            <person name="Wilson R.K."/>
        </authorList>
    </citation>
    <scope>NUCLEOTIDE SEQUENCE [LARGE SCALE GENOMIC DNA]</scope>
    <source>
        <strain evidence="1 2">505</strain>
    </source>
</reference>
<sequence>MFLLNKIVKIKKKRGNKMDLMKEDYQLFDRDNYAFKQLKEIHTPDEVEQIKQEYKAHWQKWKEIQLQTAALLPDTYGMSKPKIESWTNGWNLRSHFWSAYRSESRQDENACLAVLLNQKQYQIYLMYQHYKSDTREGSVEGYNQLLSLLQEWSTQVAIEEYYIWPQPENELEDHLPLSVYLSDKSKQEELRETMGDRTFQLGKLFFSPNEYTNIEEKTAEALKELAPLYHAIKKKL</sequence>
<dbReference type="PATRIC" id="fig|1134806.3.peg.1222"/>
<organism evidence="1 2">
    <name type="scientific">Enterococcus faecium 505</name>
    <dbReference type="NCBI Taxonomy" id="1134806"/>
    <lineage>
        <taxon>Bacteria</taxon>
        <taxon>Bacillati</taxon>
        <taxon>Bacillota</taxon>
        <taxon>Bacilli</taxon>
        <taxon>Lactobacillales</taxon>
        <taxon>Enterococcaceae</taxon>
        <taxon>Enterococcus</taxon>
    </lineage>
</organism>
<evidence type="ECO:0000313" key="2">
    <source>
        <dbReference type="Proteomes" id="UP000006403"/>
    </source>
</evidence>
<evidence type="ECO:0008006" key="3">
    <source>
        <dbReference type="Google" id="ProtNLM"/>
    </source>
</evidence>